<gene>
    <name evidence="3" type="ORF">ABUE30_11405</name>
</gene>
<feature type="chain" id="PRO_5047150020" evidence="2">
    <location>
        <begin position="23"/>
        <end position="230"/>
    </location>
</feature>
<dbReference type="InterPro" id="IPR053713">
    <property type="entry name" value="Bact_OM_Channel_sf"/>
</dbReference>
<name>A0ABW9G7J8_9GAMM</name>
<evidence type="ECO:0000256" key="1">
    <source>
        <dbReference type="ARBA" id="ARBA00022729"/>
    </source>
</evidence>
<dbReference type="RefSeq" id="WP_408623903.1">
    <property type="nucleotide sequence ID" value="NZ_JBEQCT010000005.1"/>
</dbReference>
<dbReference type="PANTHER" id="PTHR38105">
    <property type="entry name" value="OUTER MEMBRANE PROTEIN-RELATED-RELATED"/>
    <property type="match status" value="1"/>
</dbReference>
<protein>
    <submittedName>
        <fullName evidence="3">Oligogalacturonate-specific porin KdgM family protein</fullName>
    </submittedName>
</protein>
<dbReference type="SUPFAM" id="SSF56935">
    <property type="entry name" value="Porins"/>
    <property type="match status" value="1"/>
</dbReference>
<sequence length="230" mass="26787">MKLFKLSILPIIGLSIMSHAYATTLSYDHEYEDVSQAHTDELSISHQFDFGLGTSATLKFTPNDKPNGDSGSAFQDDRWDETKIGLNYPIALSHDWSIIPGVSLSRKHDEYKYKPYLKAKYKITPQLTLSARYRREMTHYTLGKKTKLQNRYDAGASYKINAFKLSYTFTYYQANTIIFNHEKHDYEHKIDISYKLSKHWSPFVEFKNEAVSSKLSDRQTEYKVGIDYKF</sequence>
<organism evidence="3 4">
    <name type="scientific">Celerinatantimonas yamalensis</name>
    <dbReference type="NCBI Taxonomy" id="559956"/>
    <lineage>
        <taxon>Bacteria</taxon>
        <taxon>Pseudomonadati</taxon>
        <taxon>Pseudomonadota</taxon>
        <taxon>Gammaproteobacteria</taxon>
        <taxon>Celerinatantimonadaceae</taxon>
        <taxon>Celerinatantimonas</taxon>
    </lineage>
</organism>
<proteinExistence type="predicted"/>
<accession>A0ABW9G7J8</accession>
<evidence type="ECO:0000256" key="2">
    <source>
        <dbReference type="SAM" id="SignalP"/>
    </source>
</evidence>
<dbReference type="Gene3D" id="2.40.160.40">
    <property type="entry name" value="monomeric porin ompg"/>
    <property type="match status" value="1"/>
</dbReference>
<keyword evidence="4" id="KW-1185">Reference proteome</keyword>
<dbReference type="Pfam" id="PF06178">
    <property type="entry name" value="KdgM"/>
    <property type="match status" value="1"/>
</dbReference>
<dbReference type="InterPro" id="IPR009331">
    <property type="entry name" value="Oligogalacturonate-sp_porin"/>
</dbReference>
<comment type="caution">
    <text evidence="3">The sequence shown here is derived from an EMBL/GenBank/DDBJ whole genome shotgun (WGS) entry which is preliminary data.</text>
</comment>
<reference evidence="3 4" key="1">
    <citation type="journal article" date="2013" name="Int. J. Syst. Evol. Microbiol.">
        <title>Celerinatantimonas yamalensis sp. nov., a cold-adapted diazotrophic bacterium from a cold permafrost brine.</title>
        <authorList>
            <person name="Shcherbakova V."/>
            <person name="Chuvilskaya N."/>
            <person name="Rivkina E."/>
            <person name="Demidov N."/>
            <person name="Uchaeva V."/>
            <person name="Suetin S."/>
            <person name="Suzina N."/>
            <person name="Gilichinsky D."/>
        </authorList>
    </citation>
    <scope>NUCLEOTIDE SEQUENCE [LARGE SCALE GENOMIC DNA]</scope>
    <source>
        <strain evidence="3 4">C7</strain>
    </source>
</reference>
<evidence type="ECO:0000313" key="3">
    <source>
        <dbReference type="EMBL" id="MFM2485656.1"/>
    </source>
</evidence>
<dbReference type="EMBL" id="JBEQCT010000005">
    <property type="protein sequence ID" value="MFM2485656.1"/>
    <property type="molecule type" value="Genomic_DNA"/>
</dbReference>
<feature type="signal peptide" evidence="2">
    <location>
        <begin position="1"/>
        <end position="22"/>
    </location>
</feature>
<dbReference type="Proteomes" id="UP001629953">
    <property type="component" value="Unassembled WGS sequence"/>
</dbReference>
<evidence type="ECO:0000313" key="4">
    <source>
        <dbReference type="Proteomes" id="UP001629953"/>
    </source>
</evidence>
<keyword evidence="1 2" id="KW-0732">Signal</keyword>
<dbReference type="PANTHER" id="PTHR38105:SF5">
    <property type="entry name" value="OUTER MEMBRANE PROTEIN"/>
    <property type="match status" value="1"/>
</dbReference>